<evidence type="ECO:0000256" key="8">
    <source>
        <dbReference type="HAMAP-Rule" id="MF_00837"/>
    </source>
</evidence>
<dbReference type="eggNOG" id="ENOG502Z7SY">
    <property type="taxonomic scope" value="Bacteria"/>
</dbReference>
<dbReference type="NCBIfam" id="NF008271">
    <property type="entry name" value="PRK11045.1"/>
    <property type="match status" value="1"/>
</dbReference>
<evidence type="ECO:0000256" key="7">
    <source>
        <dbReference type="ARBA" id="ARBA00023315"/>
    </source>
</evidence>
<evidence type="ECO:0000256" key="4">
    <source>
        <dbReference type="ARBA" id="ARBA00022729"/>
    </source>
</evidence>
<keyword evidence="10" id="KW-1185">Reference proteome</keyword>
<keyword evidence="5 8" id="KW-0472">Membrane</keyword>
<dbReference type="OrthoDB" id="9156803at2"/>
<feature type="site" description="Role in lipopolysaccharide recognition" evidence="8">
    <location>
        <position position="78"/>
    </location>
</feature>
<dbReference type="FunFam" id="2.40.160.20:FF:000002">
    <property type="entry name" value="Lipid A palmitoyltransferase PagP"/>
    <property type="match status" value="1"/>
</dbReference>
<evidence type="ECO:0000313" key="9">
    <source>
        <dbReference type="EMBL" id="AHG21372.2"/>
    </source>
</evidence>
<dbReference type="InterPro" id="IPR009746">
    <property type="entry name" value="LipidA_acyl_PagP"/>
</dbReference>
<accession>W0LGI7</accession>
<keyword evidence="4 8" id="KW-0732">Signal</keyword>
<feature type="active site" evidence="8">
    <location>
        <position position="112"/>
    </location>
</feature>
<comment type="subcellular location">
    <subcellularLocation>
        <location evidence="1 8">Cell outer membrane</location>
    </subcellularLocation>
</comment>
<dbReference type="Pfam" id="PF07017">
    <property type="entry name" value="PagP"/>
    <property type="match status" value="1"/>
</dbReference>
<dbReference type="HOGENOM" id="CLU_104099_0_0_6"/>
<comment type="function">
    <text evidence="8">Transfers a fatty acid residue from the sn-1 position of a phospholipid to the N-linked hydroxyfatty acid chain on the proximal unit of lipid A or its precursors.</text>
</comment>
<dbReference type="HAMAP" id="MF_00837">
    <property type="entry name" value="PagP_transferase"/>
    <property type="match status" value="1"/>
</dbReference>
<evidence type="ECO:0000256" key="3">
    <source>
        <dbReference type="ARBA" id="ARBA00022679"/>
    </source>
</evidence>
<comment type="catalytic activity">
    <reaction evidence="8">
        <text>a lipid IIA + a 1,2-diacyl-sn-glycero-3-phosphocholine = a lipid IIB + a 2-acyl-sn-glycero-3-phosphocholine</text>
        <dbReference type="Rhea" id="RHEA:74283"/>
        <dbReference type="ChEBI" id="CHEBI:57643"/>
        <dbReference type="ChEBI" id="CHEBI:57875"/>
        <dbReference type="ChEBI" id="CHEBI:193144"/>
        <dbReference type="ChEBI" id="CHEBI:193145"/>
        <dbReference type="EC" id="2.3.1.251"/>
    </reaction>
</comment>
<dbReference type="EMBL" id="CP007044">
    <property type="protein sequence ID" value="AHG21372.2"/>
    <property type="molecule type" value="Genomic_DNA"/>
</dbReference>
<dbReference type="SUPFAM" id="SSF56925">
    <property type="entry name" value="OMPA-like"/>
    <property type="match status" value="1"/>
</dbReference>
<evidence type="ECO:0000256" key="2">
    <source>
        <dbReference type="ARBA" id="ARBA00006368"/>
    </source>
</evidence>
<evidence type="ECO:0000256" key="6">
    <source>
        <dbReference type="ARBA" id="ARBA00023237"/>
    </source>
</evidence>
<dbReference type="GO" id="GO:0009245">
    <property type="term" value="P:lipid A biosynthetic process"/>
    <property type="evidence" value="ECO:0007669"/>
    <property type="project" value="UniProtKB-UniRule"/>
</dbReference>
<protein>
    <recommendedName>
        <fullName evidence="8">Lipid A acyltransferase PagP</fullName>
        <ecNumber evidence="8">2.3.1.251</ecNumber>
    </recommendedName>
    <alternativeName>
        <fullName evidence="8">Lipid A acylation protein</fullName>
    </alternativeName>
</protein>
<keyword evidence="3 8" id="KW-0808">Transferase</keyword>
<feature type="signal peptide" evidence="8">
    <location>
        <begin position="1"/>
        <end position="23"/>
    </location>
</feature>
<organism evidence="9 10">
    <name type="scientific">Chania multitudinisentens RB-25</name>
    <dbReference type="NCBI Taxonomy" id="1441930"/>
    <lineage>
        <taxon>Bacteria</taxon>
        <taxon>Pseudomonadati</taxon>
        <taxon>Pseudomonadota</taxon>
        <taxon>Gammaproteobacteria</taxon>
        <taxon>Enterobacterales</taxon>
        <taxon>Yersiniaceae</taxon>
        <taxon>Chania</taxon>
    </lineage>
</organism>
<comment type="catalytic activity">
    <reaction evidence="8">
        <text>a lipid IVA + a 1,2-diacyl-sn-glycero-3-phosphocholine = a lipid IVB + a 2-acyl-sn-glycero-3-phosphocholine</text>
        <dbReference type="Rhea" id="RHEA:74279"/>
        <dbReference type="ChEBI" id="CHEBI:57643"/>
        <dbReference type="ChEBI" id="CHEBI:57875"/>
        <dbReference type="ChEBI" id="CHEBI:176425"/>
        <dbReference type="ChEBI" id="CHEBI:193143"/>
        <dbReference type="EC" id="2.3.1.251"/>
    </reaction>
</comment>
<keyword evidence="7 8" id="KW-0012">Acyltransferase</keyword>
<comment type="catalytic activity">
    <reaction evidence="8">
        <text>a lipid A + a 1,2-diacyl-sn-glycero-3-phosphocholine = a hepta-acyl lipid A + a 2-acyl-sn-glycero-3-phosphocholine</text>
        <dbReference type="Rhea" id="RHEA:74275"/>
        <dbReference type="ChEBI" id="CHEBI:57643"/>
        <dbReference type="ChEBI" id="CHEBI:57875"/>
        <dbReference type="ChEBI" id="CHEBI:193141"/>
        <dbReference type="ChEBI" id="CHEBI:193142"/>
        <dbReference type="EC" id="2.3.1.251"/>
    </reaction>
</comment>
<proteinExistence type="inferred from homology"/>
<dbReference type="GO" id="GO:0016409">
    <property type="term" value="F:palmitoyltransferase activity"/>
    <property type="evidence" value="ECO:0007669"/>
    <property type="project" value="UniProtKB-ARBA"/>
</dbReference>
<keyword evidence="6 8" id="KW-0998">Cell outer membrane</keyword>
<dbReference type="EC" id="2.3.1.251" evidence="8"/>
<comment type="subunit">
    <text evidence="8">Homodimer.</text>
</comment>
<evidence type="ECO:0000256" key="5">
    <source>
        <dbReference type="ARBA" id="ARBA00023136"/>
    </source>
</evidence>
<gene>
    <name evidence="8" type="primary">pagP</name>
    <name evidence="9" type="ORF">Z042_18505</name>
</gene>
<feature type="active site" evidence="8">
    <location>
        <position position="113"/>
    </location>
</feature>
<dbReference type="AlphaFoldDB" id="W0LGI7"/>
<sequence length="197" mass="23100" precursor="true">MFLRRTLLACLLALIFSALPSYAEGGRENSNLTEAGEPQGWWGRFKSNVAETWNHSPNKEFYLPAITWHNRWTYDQEKIDSYNERPWGAGYGISRFDEEGNWHTIYFMMFKDSFNKWEPIGGYAYENIWRPIDGEDFRLGLGFTASVTARDNWKYIPIPAPLPMASIGYQRLTFQATYIPGTYNNGNVFFAWLRWQF</sequence>
<reference evidence="9 10" key="1">
    <citation type="submission" date="2014-01" db="EMBL/GenBank/DDBJ databases">
        <title>Isolation of Serratia multitudinisentens RB-25 from Ex-Landfill site.</title>
        <authorList>
            <person name="Robson E.H.J."/>
        </authorList>
    </citation>
    <scope>NUCLEOTIDE SEQUENCE [LARGE SCALE GENOMIC DNA]</scope>
    <source>
        <strain evidence="9 10">RB-25</strain>
    </source>
</reference>
<name>W0LGI7_9GAMM</name>
<dbReference type="KEGG" id="sfo:Z042_18505"/>
<dbReference type="Gene3D" id="2.40.160.20">
    <property type="match status" value="1"/>
</dbReference>
<feature type="active site" evidence="8">
    <location>
        <position position="69"/>
    </location>
</feature>
<feature type="site" description="Role in the phospholipid gating" evidence="8">
    <location>
        <position position="183"/>
    </location>
</feature>
<evidence type="ECO:0000256" key="1">
    <source>
        <dbReference type="ARBA" id="ARBA00004442"/>
    </source>
</evidence>
<feature type="chain" id="PRO_5009023612" description="Lipid A acyltransferase PagP" evidence="8">
    <location>
        <begin position="24"/>
        <end position="197"/>
    </location>
</feature>
<evidence type="ECO:0000313" key="10">
    <source>
        <dbReference type="Proteomes" id="UP000019030"/>
    </source>
</evidence>
<dbReference type="Proteomes" id="UP000019030">
    <property type="component" value="Chromosome"/>
</dbReference>
<dbReference type="STRING" id="1441930.Z042_18505"/>
<comment type="similarity">
    <text evidence="2 8">Belongs to the lipid A palmitoyltransferase family.</text>
</comment>
<dbReference type="GO" id="GO:0009279">
    <property type="term" value="C:cell outer membrane"/>
    <property type="evidence" value="ECO:0007669"/>
    <property type="project" value="UniProtKB-SubCell"/>
</dbReference>
<reference evidence="9 10" key="2">
    <citation type="submission" date="2015-03" db="EMBL/GenBank/DDBJ databases">
        <authorList>
            <person name="Chan K.-G."/>
        </authorList>
    </citation>
    <scope>NUCLEOTIDE SEQUENCE [LARGE SCALE GENOMIC DNA]</scope>
    <source>
        <strain evidence="9 10">RB-25</strain>
    </source>
</reference>
<dbReference type="InterPro" id="IPR011250">
    <property type="entry name" value="OMP/PagP_B-barrel"/>
</dbReference>